<accession>A0A8J3CJG1</accession>
<evidence type="ECO:0000313" key="2">
    <source>
        <dbReference type="Proteomes" id="UP000637578"/>
    </source>
</evidence>
<reference evidence="1" key="2">
    <citation type="submission" date="2020-09" db="EMBL/GenBank/DDBJ databases">
        <authorList>
            <person name="Sun Q."/>
            <person name="Zhou Y."/>
        </authorList>
    </citation>
    <scope>NUCLEOTIDE SEQUENCE</scope>
    <source>
        <strain evidence="1">CGMCC 4.5737</strain>
    </source>
</reference>
<organism evidence="1 2">
    <name type="scientific">Longimycelium tulufanense</name>
    <dbReference type="NCBI Taxonomy" id="907463"/>
    <lineage>
        <taxon>Bacteria</taxon>
        <taxon>Bacillati</taxon>
        <taxon>Actinomycetota</taxon>
        <taxon>Actinomycetes</taxon>
        <taxon>Pseudonocardiales</taxon>
        <taxon>Pseudonocardiaceae</taxon>
        <taxon>Longimycelium</taxon>
    </lineage>
</organism>
<name>A0A8J3CJG1_9PSEU</name>
<dbReference type="Proteomes" id="UP000637578">
    <property type="component" value="Unassembled WGS sequence"/>
</dbReference>
<comment type="caution">
    <text evidence="1">The sequence shown here is derived from an EMBL/GenBank/DDBJ whole genome shotgun (WGS) entry which is preliminary data.</text>
</comment>
<dbReference type="AlphaFoldDB" id="A0A8J3CJG1"/>
<sequence>MTMWYHSRYHPGMRGINVRFTDDELDRLRQRAKVEGRSLQSLIHDAALDAARRADHGDRVAQAIERVAAISQPLLKRLAEQ</sequence>
<dbReference type="EMBL" id="BMMK01000035">
    <property type="protein sequence ID" value="GGM75868.1"/>
    <property type="molecule type" value="Genomic_DNA"/>
</dbReference>
<dbReference type="Pfam" id="PF21983">
    <property type="entry name" value="NikA-like"/>
    <property type="match status" value="1"/>
</dbReference>
<evidence type="ECO:0008006" key="3">
    <source>
        <dbReference type="Google" id="ProtNLM"/>
    </source>
</evidence>
<evidence type="ECO:0000313" key="1">
    <source>
        <dbReference type="EMBL" id="GGM75868.1"/>
    </source>
</evidence>
<gene>
    <name evidence="1" type="ORF">GCM10012275_53280</name>
</gene>
<dbReference type="InterPro" id="IPR010985">
    <property type="entry name" value="Ribbon_hlx_hlx"/>
</dbReference>
<protein>
    <recommendedName>
        <fullName evidence="3">Ribbon-helix-helix protein CopG domain-containing protein</fullName>
    </recommendedName>
</protein>
<keyword evidence="2" id="KW-1185">Reference proteome</keyword>
<proteinExistence type="predicted"/>
<dbReference type="SUPFAM" id="SSF47598">
    <property type="entry name" value="Ribbon-helix-helix"/>
    <property type="match status" value="1"/>
</dbReference>
<dbReference type="GO" id="GO:0006355">
    <property type="term" value="P:regulation of DNA-templated transcription"/>
    <property type="evidence" value="ECO:0007669"/>
    <property type="project" value="InterPro"/>
</dbReference>
<dbReference type="InterPro" id="IPR053842">
    <property type="entry name" value="NikA-like"/>
</dbReference>
<reference evidence="1" key="1">
    <citation type="journal article" date="2014" name="Int. J. Syst. Evol. Microbiol.">
        <title>Complete genome sequence of Corynebacterium casei LMG S-19264T (=DSM 44701T), isolated from a smear-ripened cheese.</title>
        <authorList>
            <consortium name="US DOE Joint Genome Institute (JGI-PGF)"/>
            <person name="Walter F."/>
            <person name="Albersmeier A."/>
            <person name="Kalinowski J."/>
            <person name="Ruckert C."/>
        </authorList>
    </citation>
    <scope>NUCLEOTIDE SEQUENCE</scope>
    <source>
        <strain evidence="1">CGMCC 4.5737</strain>
    </source>
</reference>